<dbReference type="PANTHER" id="PTHR46733:SF2">
    <property type="entry name" value="25.3 KDA HEAT SHOCK PROTEIN, CHLOROPLASTIC-LIKE"/>
    <property type="match status" value="1"/>
</dbReference>
<dbReference type="PROSITE" id="PS01031">
    <property type="entry name" value="SHSP"/>
    <property type="match status" value="1"/>
</dbReference>
<dbReference type="Gene3D" id="2.60.40.790">
    <property type="match status" value="1"/>
</dbReference>
<dbReference type="AlphaFoldDB" id="A0A7C8ZMN2"/>
<evidence type="ECO:0000256" key="1">
    <source>
        <dbReference type="ARBA" id="ARBA00023016"/>
    </source>
</evidence>
<comment type="similarity">
    <text evidence="2 3">Belongs to the small heat shock protein (HSP20) family.</text>
</comment>
<dbReference type="InterPro" id="IPR008978">
    <property type="entry name" value="HSP20-like_chaperone"/>
</dbReference>
<keyword evidence="1" id="KW-0346">Stress response</keyword>
<dbReference type="InterPro" id="IPR002068">
    <property type="entry name" value="A-crystallin/Hsp20_dom"/>
</dbReference>
<dbReference type="SUPFAM" id="SSF49764">
    <property type="entry name" value="HSP20-like chaperones"/>
    <property type="match status" value="1"/>
</dbReference>
<name>A0A7C8ZMN2_OPUST</name>
<dbReference type="PANTHER" id="PTHR46733">
    <property type="entry name" value="26.5 KDA HEAT SHOCK PROTEIN, MITOCHONDRIAL"/>
    <property type="match status" value="1"/>
</dbReference>
<dbReference type="InterPro" id="IPR044587">
    <property type="entry name" value="HSP21-like"/>
</dbReference>
<reference evidence="5" key="1">
    <citation type="journal article" date="2013" name="J. Plant Res.">
        <title>Effect of fungi and light on seed germination of three Opuntia species from semiarid lands of central Mexico.</title>
        <authorList>
            <person name="Delgado-Sanchez P."/>
            <person name="Jimenez-Bremont J.F."/>
            <person name="Guerrero-Gonzalez Mde L."/>
            <person name="Flores J."/>
        </authorList>
    </citation>
    <scope>NUCLEOTIDE SEQUENCE</scope>
    <source>
        <tissue evidence="5">Cladode</tissue>
    </source>
</reference>
<protein>
    <recommendedName>
        <fullName evidence="4">SHSP domain-containing protein</fullName>
    </recommendedName>
</protein>
<sequence>MASSLSSLNICTPIPTTRDYQSCFIKRPSTAITLPCKARAGDARPQVLCARTTPQPAPVVVYSRFPEARTIQQMMDTMNRIMSAPTAPCATWGPVPVKERRGYSSGRTPWAIREKENEYKIRFDMPGMTRSDVKIWVEQGNMLVIQAEKVPTEGENKDEPWPAKSFGRYHTKLALPENVDFKNVKAEVKDGVLYITIPKASYTNRIDIDVQ</sequence>
<organism evidence="5">
    <name type="scientific">Opuntia streptacantha</name>
    <name type="common">Prickly pear cactus</name>
    <name type="synonym">Opuntia cardona</name>
    <dbReference type="NCBI Taxonomy" id="393608"/>
    <lineage>
        <taxon>Eukaryota</taxon>
        <taxon>Viridiplantae</taxon>
        <taxon>Streptophyta</taxon>
        <taxon>Embryophyta</taxon>
        <taxon>Tracheophyta</taxon>
        <taxon>Spermatophyta</taxon>
        <taxon>Magnoliopsida</taxon>
        <taxon>eudicotyledons</taxon>
        <taxon>Gunneridae</taxon>
        <taxon>Pentapetalae</taxon>
        <taxon>Caryophyllales</taxon>
        <taxon>Cactineae</taxon>
        <taxon>Cactaceae</taxon>
        <taxon>Opuntioideae</taxon>
        <taxon>Opuntia</taxon>
    </lineage>
</organism>
<dbReference type="CDD" id="cd06464">
    <property type="entry name" value="ACD_sHsps-like"/>
    <property type="match status" value="1"/>
</dbReference>
<dbReference type="EMBL" id="GISG01144702">
    <property type="protein sequence ID" value="MBA4646070.1"/>
    <property type="molecule type" value="Transcribed_RNA"/>
</dbReference>
<evidence type="ECO:0000259" key="4">
    <source>
        <dbReference type="PROSITE" id="PS01031"/>
    </source>
</evidence>
<dbReference type="Pfam" id="PF00011">
    <property type="entry name" value="HSP20"/>
    <property type="match status" value="1"/>
</dbReference>
<dbReference type="GO" id="GO:0009408">
    <property type="term" value="P:response to heat"/>
    <property type="evidence" value="ECO:0007669"/>
    <property type="project" value="InterPro"/>
</dbReference>
<evidence type="ECO:0000313" key="5">
    <source>
        <dbReference type="EMBL" id="MBA4646070.1"/>
    </source>
</evidence>
<evidence type="ECO:0000256" key="3">
    <source>
        <dbReference type="RuleBase" id="RU003616"/>
    </source>
</evidence>
<feature type="domain" description="SHSP" evidence="4">
    <location>
        <begin position="101"/>
        <end position="211"/>
    </location>
</feature>
<proteinExistence type="inferred from homology"/>
<evidence type="ECO:0000256" key="2">
    <source>
        <dbReference type="PROSITE-ProRule" id="PRU00285"/>
    </source>
</evidence>
<reference evidence="5" key="2">
    <citation type="submission" date="2020-07" db="EMBL/GenBank/DDBJ databases">
        <authorList>
            <person name="Vera ALvarez R."/>
            <person name="Arias-Moreno D.M."/>
            <person name="Jimenez-Jacinto V."/>
            <person name="Jimenez-Bremont J.F."/>
            <person name="Swaminathan K."/>
            <person name="Moose S.P."/>
            <person name="Guerrero-Gonzalez M.L."/>
            <person name="Marino-Ramirez L."/>
            <person name="Landsman D."/>
            <person name="Rodriguez-Kessler M."/>
            <person name="Delgado-Sanchez P."/>
        </authorList>
    </citation>
    <scope>NUCLEOTIDE SEQUENCE</scope>
    <source>
        <tissue evidence="5">Cladode</tissue>
    </source>
</reference>
<accession>A0A7C8ZMN2</accession>